<evidence type="ECO:0000256" key="1">
    <source>
        <dbReference type="SAM" id="MobiDB-lite"/>
    </source>
</evidence>
<comment type="caution">
    <text evidence="2">The sequence shown here is derived from an EMBL/GenBank/DDBJ whole genome shotgun (WGS) entry which is preliminary data.</text>
</comment>
<evidence type="ECO:0000313" key="2">
    <source>
        <dbReference type="EMBL" id="KAJ7073325.1"/>
    </source>
</evidence>
<dbReference type="Proteomes" id="UP001222325">
    <property type="component" value="Unassembled WGS sequence"/>
</dbReference>
<feature type="compositionally biased region" description="Pro residues" evidence="1">
    <location>
        <begin position="160"/>
        <end position="169"/>
    </location>
</feature>
<organism evidence="2 3">
    <name type="scientific">Mycena belliarum</name>
    <dbReference type="NCBI Taxonomy" id="1033014"/>
    <lineage>
        <taxon>Eukaryota</taxon>
        <taxon>Fungi</taxon>
        <taxon>Dikarya</taxon>
        <taxon>Basidiomycota</taxon>
        <taxon>Agaricomycotina</taxon>
        <taxon>Agaricomycetes</taxon>
        <taxon>Agaricomycetidae</taxon>
        <taxon>Agaricales</taxon>
        <taxon>Marasmiineae</taxon>
        <taxon>Mycenaceae</taxon>
        <taxon>Mycena</taxon>
    </lineage>
</organism>
<gene>
    <name evidence="2" type="ORF">B0H15DRAFT_806838</name>
</gene>
<sequence length="447" mass="46879">MNSGRCPVPFYVDPGAPDGPLPGQKIYLVTGRGVDFPGAYVSCDVRPSADAQYKGVRNATLKSYTSWAPLEAAWFAGCDRGEHSHPTADEAGGDGAASAVTLWEPPHSPTIAPPSSAPSSSPSSPSARSPHRSSHAPPSLMLPTTPPPSPRRPCVSDAHPAPPLPSLPPPSGIAGKMAYAVRHSSGGAVFDDYSGARQLYHSLQAKGESPALSASPSLTEGVCFAEGLVAERASAARRRWIVEEHMARAQNVATTWQAATDEWRERADGVWVSASDDEDSVCAPSLLLEPRTGGFQGAGDFEVGDTEFLGGNRCTVPERKLELEAREPASAAMGGTRRVLSRDFAGPGDEDDAAEEVAWLRRGREPAELRVASLALALRVASLLGVRTVATLTELLGLRLRVETTVVSGESVESTIILPSLLLSGLAFAALVAAGEGRGCPVASQRR</sequence>
<evidence type="ECO:0000313" key="3">
    <source>
        <dbReference type="Proteomes" id="UP001222325"/>
    </source>
</evidence>
<proteinExistence type="predicted"/>
<feature type="compositionally biased region" description="Low complexity" evidence="1">
    <location>
        <begin position="117"/>
        <end position="128"/>
    </location>
</feature>
<dbReference type="AlphaFoldDB" id="A0AAD6TMS8"/>
<protein>
    <submittedName>
        <fullName evidence="2">Uncharacterized protein</fullName>
    </submittedName>
</protein>
<accession>A0AAD6TMS8</accession>
<feature type="region of interest" description="Disordered" evidence="1">
    <location>
        <begin position="85"/>
        <end position="169"/>
    </location>
</feature>
<name>A0AAD6TMS8_9AGAR</name>
<reference evidence="2" key="1">
    <citation type="submission" date="2023-03" db="EMBL/GenBank/DDBJ databases">
        <title>Massive genome expansion in bonnet fungi (Mycena s.s.) driven by repeated elements and novel gene families across ecological guilds.</title>
        <authorList>
            <consortium name="Lawrence Berkeley National Laboratory"/>
            <person name="Harder C.B."/>
            <person name="Miyauchi S."/>
            <person name="Viragh M."/>
            <person name="Kuo A."/>
            <person name="Thoen E."/>
            <person name="Andreopoulos B."/>
            <person name="Lu D."/>
            <person name="Skrede I."/>
            <person name="Drula E."/>
            <person name="Henrissat B."/>
            <person name="Morin E."/>
            <person name="Kohler A."/>
            <person name="Barry K."/>
            <person name="LaButti K."/>
            <person name="Morin E."/>
            <person name="Salamov A."/>
            <person name="Lipzen A."/>
            <person name="Mereny Z."/>
            <person name="Hegedus B."/>
            <person name="Baldrian P."/>
            <person name="Stursova M."/>
            <person name="Weitz H."/>
            <person name="Taylor A."/>
            <person name="Grigoriev I.V."/>
            <person name="Nagy L.G."/>
            <person name="Martin F."/>
            <person name="Kauserud H."/>
        </authorList>
    </citation>
    <scope>NUCLEOTIDE SEQUENCE</scope>
    <source>
        <strain evidence="2">CBHHK173m</strain>
    </source>
</reference>
<feature type="compositionally biased region" description="Pro residues" evidence="1">
    <location>
        <begin position="106"/>
        <end position="116"/>
    </location>
</feature>
<dbReference type="EMBL" id="JARJCN010000117">
    <property type="protein sequence ID" value="KAJ7073325.1"/>
    <property type="molecule type" value="Genomic_DNA"/>
</dbReference>
<keyword evidence="3" id="KW-1185">Reference proteome</keyword>